<sequence>MPRVPPGIRHREVYSELLSDVGLLFERRYKAHQLEDLSQLQHRANRYLARSIANGLVNDRCEVTQNCDESILRQSTLPHATNDEYDFESSPQSVGNDLFEVLEPETNTLDHCGTTVLLSIDDPDKPLGEDIEDNTNVESITTLGNHLQFSSDTGVIEQPTSNPKETVNDVCLDIEGDIVATEKVALTLPNYKRLKTVGLCCLVTHILVAGAFAALLLLHGCLEWQERVGNLHVIYSFIAYFTTRVILQGIFDWEVNKNIRSLLLSIAVGSVVLGLDRTQLFKSIANNVCLVLAVIVAALPAEIVYETEQPKTFSRVYCGIIATLFTFDIIATAYHHYMIIRRMKKSTGKEAK</sequence>
<proteinExistence type="predicted"/>
<comment type="caution">
    <text evidence="2">The sequence shown here is derived from an EMBL/GenBank/DDBJ whole genome shotgun (WGS) entry which is preliminary data.</text>
</comment>
<evidence type="ECO:0000256" key="1">
    <source>
        <dbReference type="SAM" id="Phobius"/>
    </source>
</evidence>
<reference evidence="2" key="1">
    <citation type="submission" date="2019-12" db="EMBL/GenBank/DDBJ databases">
        <title>Genome sequence of Babesia ovis.</title>
        <authorList>
            <person name="Yamagishi J."/>
            <person name="Sevinc F."/>
            <person name="Xuan X."/>
        </authorList>
    </citation>
    <scope>NUCLEOTIDE SEQUENCE</scope>
    <source>
        <strain evidence="2">Selcuk</strain>
    </source>
</reference>
<gene>
    <name evidence="2" type="ORF">BaOVIS_004060</name>
</gene>
<feature type="transmembrane region" description="Helical" evidence="1">
    <location>
        <begin position="259"/>
        <end position="275"/>
    </location>
</feature>
<feature type="transmembrane region" description="Helical" evidence="1">
    <location>
        <begin position="317"/>
        <end position="337"/>
    </location>
</feature>
<evidence type="ECO:0000313" key="3">
    <source>
        <dbReference type="Proteomes" id="UP001057455"/>
    </source>
</evidence>
<dbReference type="AlphaFoldDB" id="A0A9W5T8C8"/>
<feature type="transmembrane region" description="Helical" evidence="1">
    <location>
        <begin position="196"/>
        <end position="218"/>
    </location>
</feature>
<keyword evidence="3" id="KW-1185">Reference proteome</keyword>
<keyword evidence="1" id="KW-1133">Transmembrane helix</keyword>
<name>A0A9W5T8C8_BABOV</name>
<dbReference type="Proteomes" id="UP001057455">
    <property type="component" value="Unassembled WGS sequence"/>
</dbReference>
<organism evidence="2 3">
    <name type="scientific">Babesia ovis</name>
    <dbReference type="NCBI Taxonomy" id="5869"/>
    <lineage>
        <taxon>Eukaryota</taxon>
        <taxon>Sar</taxon>
        <taxon>Alveolata</taxon>
        <taxon>Apicomplexa</taxon>
        <taxon>Aconoidasida</taxon>
        <taxon>Piroplasmida</taxon>
        <taxon>Babesiidae</taxon>
        <taxon>Babesia</taxon>
    </lineage>
</organism>
<accession>A0A9W5T8C8</accession>
<evidence type="ECO:0000313" key="2">
    <source>
        <dbReference type="EMBL" id="GFE53002.1"/>
    </source>
</evidence>
<keyword evidence="1" id="KW-0472">Membrane</keyword>
<feature type="transmembrane region" description="Helical" evidence="1">
    <location>
        <begin position="287"/>
        <end position="305"/>
    </location>
</feature>
<dbReference type="OrthoDB" id="365846at2759"/>
<dbReference type="EMBL" id="BLIY01000003">
    <property type="protein sequence ID" value="GFE53002.1"/>
    <property type="molecule type" value="Genomic_DNA"/>
</dbReference>
<protein>
    <submittedName>
        <fullName evidence="2">Acyl- thioesterase, putative</fullName>
    </submittedName>
</protein>
<keyword evidence="1" id="KW-0812">Transmembrane</keyword>
<feature type="transmembrane region" description="Helical" evidence="1">
    <location>
        <begin position="230"/>
        <end position="247"/>
    </location>
</feature>